<dbReference type="STRING" id="139420.A0A371DAY7"/>
<evidence type="ECO:0000313" key="1">
    <source>
        <dbReference type="EMBL" id="RDX49693.1"/>
    </source>
</evidence>
<dbReference type="AlphaFoldDB" id="A0A371DAY7"/>
<feature type="non-terminal residue" evidence="1">
    <location>
        <position position="1"/>
    </location>
</feature>
<evidence type="ECO:0000313" key="2">
    <source>
        <dbReference type="Proteomes" id="UP000256964"/>
    </source>
</evidence>
<keyword evidence="2" id="KW-1185">Reference proteome</keyword>
<feature type="non-terminal residue" evidence="1">
    <location>
        <position position="71"/>
    </location>
</feature>
<dbReference type="Proteomes" id="UP000256964">
    <property type="component" value="Unassembled WGS sequence"/>
</dbReference>
<reference evidence="1 2" key="1">
    <citation type="journal article" date="2018" name="Biotechnol. Biofuels">
        <title>Integrative visual omics of the white-rot fungus Polyporus brumalis exposes the biotechnological potential of its oxidative enzymes for delignifying raw plant biomass.</title>
        <authorList>
            <person name="Miyauchi S."/>
            <person name="Rancon A."/>
            <person name="Drula E."/>
            <person name="Hage H."/>
            <person name="Chaduli D."/>
            <person name="Favel A."/>
            <person name="Grisel S."/>
            <person name="Henrissat B."/>
            <person name="Herpoel-Gimbert I."/>
            <person name="Ruiz-Duenas F.J."/>
            <person name="Chevret D."/>
            <person name="Hainaut M."/>
            <person name="Lin J."/>
            <person name="Wang M."/>
            <person name="Pangilinan J."/>
            <person name="Lipzen A."/>
            <person name="Lesage-Meessen L."/>
            <person name="Navarro D."/>
            <person name="Riley R."/>
            <person name="Grigoriev I.V."/>
            <person name="Zhou S."/>
            <person name="Raouche S."/>
            <person name="Rosso M.N."/>
        </authorList>
    </citation>
    <scope>NUCLEOTIDE SEQUENCE [LARGE SCALE GENOMIC DNA]</scope>
    <source>
        <strain evidence="1 2">BRFM 1820</strain>
    </source>
</reference>
<name>A0A371DAY7_9APHY</name>
<evidence type="ECO:0008006" key="3">
    <source>
        <dbReference type="Google" id="ProtNLM"/>
    </source>
</evidence>
<gene>
    <name evidence="1" type="ORF">OH76DRAFT_1324973</name>
</gene>
<organism evidence="1 2">
    <name type="scientific">Lentinus brumalis</name>
    <dbReference type="NCBI Taxonomy" id="2498619"/>
    <lineage>
        <taxon>Eukaryota</taxon>
        <taxon>Fungi</taxon>
        <taxon>Dikarya</taxon>
        <taxon>Basidiomycota</taxon>
        <taxon>Agaricomycotina</taxon>
        <taxon>Agaricomycetes</taxon>
        <taxon>Polyporales</taxon>
        <taxon>Polyporaceae</taxon>
        <taxon>Lentinus</taxon>
    </lineage>
</organism>
<protein>
    <recommendedName>
        <fullName evidence="3">Reverse transcriptase domain-containing protein</fullName>
    </recommendedName>
</protein>
<sequence length="71" mass="8122">IQPRQSWRYLGFRLDPRLTFRAHVARAFRALTDAATTVNAMLMLGNSNRGLSPLQRRTLYISCVQPLLTYG</sequence>
<dbReference type="OrthoDB" id="2804491at2759"/>
<accession>A0A371DAY7</accession>
<dbReference type="EMBL" id="KZ857403">
    <property type="protein sequence ID" value="RDX49693.1"/>
    <property type="molecule type" value="Genomic_DNA"/>
</dbReference>
<proteinExistence type="predicted"/>